<dbReference type="PROSITE" id="PS50895">
    <property type="entry name" value="SURF1"/>
    <property type="match status" value="1"/>
</dbReference>
<dbReference type="PANTHER" id="PTHR23427">
    <property type="entry name" value="SURFEIT LOCUS PROTEIN"/>
    <property type="match status" value="1"/>
</dbReference>
<evidence type="ECO:0000256" key="6">
    <source>
        <dbReference type="RuleBase" id="RU363076"/>
    </source>
</evidence>
<dbReference type="GO" id="GO:0005886">
    <property type="term" value="C:plasma membrane"/>
    <property type="evidence" value="ECO:0007669"/>
    <property type="project" value="UniProtKB-SubCell"/>
</dbReference>
<dbReference type="PANTHER" id="PTHR23427:SF2">
    <property type="entry name" value="SURFEIT LOCUS PROTEIN 1"/>
    <property type="match status" value="1"/>
</dbReference>
<keyword evidence="8" id="KW-1185">Reference proteome</keyword>
<name>A0A934IZ53_9HYPH</name>
<accession>A0A934IZ53</accession>
<dbReference type="AlphaFoldDB" id="A0A934IZ53"/>
<protein>
    <recommendedName>
        <fullName evidence="6">SURF1-like protein</fullName>
    </recommendedName>
</protein>
<dbReference type="RefSeq" id="WP_198876104.1">
    <property type="nucleotide sequence ID" value="NZ_JAEKMH010000002.1"/>
</dbReference>
<dbReference type="EMBL" id="JAEKMH010000002">
    <property type="protein sequence ID" value="MBJ3784887.1"/>
    <property type="molecule type" value="Genomic_DNA"/>
</dbReference>
<dbReference type="InterPro" id="IPR002994">
    <property type="entry name" value="Surf1/Shy1"/>
</dbReference>
<comment type="similarity">
    <text evidence="2 6">Belongs to the SURF1 family.</text>
</comment>
<dbReference type="Pfam" id="PF02104">
    <property type="entry name" value="SURF1"/>
    <property type="match status" value="1"/>
</dbReference>
<proteinExistence type="inferred from homology"/>
<reference evidence="7" key="1">
    <citation type="submission" date="2020-12" db="EMBL/GenBank/DDBJ databases">
        <title>Devosia sp. MSA67 isolated from Mo River.</title>
        <authorList>
            <person name="Ma F."/>
            <person name="Zi Z."/>
        </authorList>
    </citation>
    <scope>NUCLEOTIDE SEQUENCE</scope>
    <source>
        <strain evidence="7">MSA67</strain>
    </source>
</reference>
<sequence>MTKDETAPRRGLRWTDWLFIALMLALVVTCVFLGNWQMARLGEKEALMAAVDDRLNAEPVPAPSADQWQGLDINLWNFQPVTLTGTYRYTQTVTVFTSLSDARGRFSGPGYWVVTPFELDAGGTVFVNRGFVPQEMQEQAALGDLHGDDPGSVTVIGLFRPGEKAGMMVPEANMSDRIEWVRDPARLAAMVDPELAPIAPFYVDLLAGGEGDLPQGGETALTFTNNHLGYAITWYGFAIIALAMLGVWVARQYRKPNRTDG</sequence>
<evidence type="ECO:0000256" key="4">
    <source>
        <dbReference type="ARBA" id="ARBA00022989"/>
    </source>
</evidence>
<keyword evidence="3 6" id="KW-0812">Transmembrane</keyword>
<dbReference type="Proteomes" id="UP000602124">
    <property type="component" value="Unassembled WGS sequence"/>
</dbReference>
<gene>
    <name evidence="7" type="ORF">JEQ47_09170</name>
</gene>
<keyword evidence="6" id="KW-1003">Cell membrane</keyword>
<feature type="transmembrane region" description="Helical" evidence="6">
    <location>
        <begin position="17"/>
        <end position="36"/>
    </location>
</feature>
<comment type="subcellular location">
    <subcellularLocation>
        <location evidence="6">Cell membrane</location>
        <topology evidence="6">Multi-pass membrane protein</topology>
    </subcellularLocation>
    <subcellularLocation>
        <location evidence="1">Membrane</location>
    </subcellularLocation>
</comment>
<evidence type="ECO:0000256" key="3">
    <source>
        <dbReference type="ARBA" id="ARBA00022692"/>
    </source>
</evidence>
<keyword evidence="5 6" id="KW-0472">Membrane</keyword>
<dbReference type="InterPro" id="IPR045214">
    <property type="entry name" value="Surf1/Surf4"/>
</dbReference>
<evidence type="ECO:0000256" key="1">
    <source>
        <dbReference type="ARBA" id="ARBA00004370"/>
    </source>
</evidence>
<comment type="caution">
    <text evidence="7">The sequence shown here is derived from an EMBL/GenBank/DDBJ whole genome shotgun (WGS) entry which is preliminary data.</text>
</comment>
<organism evidence="7 8">
    <name type="scientific">Devosia sediminis</name>
    <dbReference type="NCBI Taxonomy" id="2798801"/>
    <lineage>
        <taxon>Bacteria</taxon>
        <taxon>Pseudomonadati</taxon>
        <taxon>Pseudomonadota</taxon>
        <taxon>Alphaproteobacteria</taxon>
        <taxon>Hyphomicrobiales</taxon>
        <taxon>Devosiaceae</taxon>
        <taxon>Devosia</taxon>
    </lineage>
</organism>
<evidence type="ECO:0000313" key="8">
    <source>
        <dbReference type="Proteomes" id="UP000602124"/>
    </source>
</evidence>
<keyword evidence="4 6" id="KW-1133">Transmembrane helix</keyword>
<evidence type="ECO:0000313" key="7">
    <source>
        <dbReference type="EMBL" id="MBJ3784887.1"/>
    </source>
</evidence>
<evidence type="ECO:0000256" key="2">
    <source>
        <dbReference type="ARBA" id="ARBA00007165"/>
    </source>
</evidence>
<dbReference type="CDD" id="cd06662">
    <property type="entry name" value="SURF1"/>
    <property type="match status" value="1"/>
</dbReference>
<feature type="transmembrane region" description="Helical" evidence="6">
    <location>
        <begin position="228"/>
        <end position="250"/>
    </location>
</feature>
<evidence type="ECO:0000256" key="5">
    <source>
        <dbReference type="ARBA" id="ARBA00023136"/>
    </source>
</evidence>